<feature type="domain" description="PucR C-terminal helix-turn-helix" evidence="2">
    <location>
        <begin position="468"/>
        <end position="523"/>
    </location>
</feature>
<dbReference type="eggNOG" id="COG2508">
    <property type="taxonomic scope" value="Bacteria"/>
</dbReference>
<dbReference type="Pfam" id="PF13556">
    <property type="entry name" value="HTH_30"/>
    <property type="match status" value="1"/>
</dbReference>
<dbReference type="KEGG" id="pta:HPL003_22130"/>
<dbReference type="Pfam" id="PF07905">
    <property type="entry name" value="PucR"/>
    <property type="match status" value="1"/>
</dbReference>
<dbReference type="RefSeq" id="WP_014281847.1">
    <property type="nucleotide sequence ID" value="NC_016641.1"/>
</dbReference>
<dbReference type="Gene3D" id="1.10.10.2840">
    <property type="entry name" value="PucR C-terminal helix-turn-helix domain"/>
    <property type="match status" value="1"/>
</dbReference>
<dbReference type="InterPro" id="IPR012914">
    <property type="entry name" value="PucR_dom"/>
</dbReference>
<reference key="2">
    <citation type="submission" date="2011-11" db="EMBL/GenBank/DDBJ databases">
        <authorList>
            <person name="Shin S.H."/>
            <person name="Kim S."/>
            <person name="Kim J.Y."/>
        </authorList>
    </citation>
    <scope>NUCLEOTIDE SEQUENCE</scope>
    <source>
        <strain>HPL-003</strain>
    </source>
</reference>
<dbReference type="InterPro" id="IPR042070">
    <property type="entry name" value="PucR_C-HTH_sf"/>
</dbReference>
<evidence type="ECO:0000313" key="4">
    <source>
        <dbReference type="Proteomes" id="UP000005876"/>
    </source>
</evidence>
<sequence>MHLTVEDALTVYPLSEGKLAAGKKGIFRTISSINLMDAPDVINWMKEGELLLTTAYAIRDSPEEFVNLLQKLNERGASGLGIKLGRYWAEIPEIALVEADRLGFPLIELPFEFTFSEQITALFQSEFQRDTRRLNELLETQKKLVDFAMQADEYTNYFQSITSILGRPVAIVTSEGQTLYNVTHCSEMELLSDWPWHQDNRFYKAANNLLYRVPLLKNGKSYGYLLVQTENLLEVHDMEGIFHQAAVILSYHLEVIRNQETSAADSRLGATMERYLKGNASRKTVLEFAEALGSTFWSTPYVCMILSSTGADAWDHESQRRRLREIQDKLQDHPKTSSLESHHFYVMNRVYSLFPIPEEEAKERRQYENSARLYTDMMHAWDHGAGARTCFISKVRMGMEEFIDGFRECGEAERISTELGLSEPVVMFADLEFIYLFKHIPQEVMFRYCSYLFRPLLDKDEEYASEMMHTLEAYFANNGQVNETARELFIHRNTVLYRLEKISGLLNLDLKNTDHLLLLKLGLMFKHLMPTDK</sequence>
<dbReference type="SUPFAM" id="SSF46689">
    <property type="entry name" value="Homeodomain-like"/>
    <property type="match status" value="1"/>
</dbReference>
<dbReference type="OrthoDB" id="142218at2"/>
<accession>G7VQ83</accession>
<dbReference type="AlphaFoldDB" id="G7VQ83"/>
<dbReference type="Proteomes" id="UP000005876">
    <property type="component" value="Chromosome"/>
</dbReference>
<dbReference type="EMBL" id="CP003107">
    <property type="protein sequence ID" value="AET61152.1"/>
    <property type="molecule type" value="Genomic_DNA"/>
</dbReference>
<evidence type="ECO:0000259" key="2">
    <source>
        <dbReference type="Pfam" id="PF13556"/>
    </source>
</evidence>
<evidence type="ECO:0000259" key="1">
    <source>
        <dbReference type="Pfam" id="PF07905"/>
    </source>
</evidence>
<organism evidence="3 4">
    <name type="scientific">Paenibacillus terrae (strain HPL-003)</name>
    <dbReference type="NCBI Taxonomy" id="985665"/>
    <lineage>
        <taxon>Bacteria</taxon>
        <taxon>Bacillati</taxon>
        <taxon>Bacillota</taxon>
        <taxon>Bacilli</taxon>
        <taxon>Bacillales</taxon>
        <taxon>Paenibacillaceae</taxon>
        <taxon>Paenibacillus</taxon>
    </lineage>
</organism>
<protein>
    <submittedName>
        <fullName evidence="3">PucR family transcriptional regulator</fullName>
    </submittedName>
</protein>
<evidence type="ECO:0000313" key="3">
    <source>
        <dbReference type="EMBL" id="AET61152.1"/>
    </source>
</evidence>
<name>G7VQ83_PAETH</name>
<dbReference type="InterPro" id="IPR009057">
    <property type="entry name" value="Homeodomain-like_sf"/>
</dbReference>
<dbReference type="STRING" id="985665.HPL003_22130"/>
<dbReference type="InterPro" id="IPR051448">
    <property type="entry name" value="CdaR-like_regulators"/>
</dbReference>
<reference evidence="4" key="1">
    <citation type="submission" date="2011-11" db="EMBL/GenBank/DDBJ databases">
        <title>Complete sequence of Paenibacillus terrae HPL-003.</title>
        <authorList>
            <person name="Shin S.H."/>
            <person name="Kim S."/>
            <person name="Kim J.Y."/>
        </authorList>
    </citation>
    <scope>NUCLEOTIDE SEQUENCE [LARGE SCALE GENOMIC DNA]</scope>
    <source>
        <strain evidence="4">HPL-003</strain>
    </source>
</reference>
<proteinExistence type="predicted"/>
<reference evidence="3 4" key="3">
    <citation type="journal article" date="2012" name="J. Bacteriol.">
        <title>Genome Sequence of Paenibacillus terrae HPL-003, a Xylanase-Producing Bacterium Isolated from Soil Found in Forest Residue.</title>
        <authorList>
            <person name="Shin S.H."/>
            <person name="Kim S."/>
            <person name="Kim J.Y."/>
            <person name="Song H.Y."/>
            <person name="Cho S.J."/>
            <person name="Kim D.R."/>
            <person name="Lee K.I."/>
            <person name="Lim H.K."/>
            <person name="Park N.J."/>
            <person name="Hwang I.T."/>
            <person name="Yang K.S."/>
        </authorList>
    </citation>
    <scope>NUCLEOTIDE SEQUENCE [LARGE SCALE GENOMIC DNA]</scope>
    <source>
        <strain evidence="3 4">HPL-003</strain>
    </source>
</reference>
<dbReference type="PANTHER" id="PTHR33744">
    <property type="entry name" value="CARBOHYDRATE DIACID REGULATOR"/>
    <property type="match status" value="1"/>
</dbReference>
<dbReference type="InterPro" id="IPR025736">
    <property type="entry name" value="PucR_C-HTH_dom"/>
</dbReference>
<gene>
    <name evidence="3" type="ordered locus">HPL003_22130</name>
</gene>
<feature type="domain" description="Purine catabolism PurC-like" evidence="1">
    <location>
        <begin position="14"/>
        <end position="123"/>
    </location>
</feature>
<dbReference type="HOGENOM" id="CLU_017436_3_0_9"/>